<name>A0A974CTH2_XENLA</name>
<protein>
    <submittedName>
        <fullName evidence="1">Uncharacterized protein</fullName>
    </submittedName>
</protein>
<sequence length="82" mass="9941">MSRARFSHIGIWPICFQTESCFRPIFGAPLWPDHTFQHNLWWLCSIWTFHHCPAEILCWTEIFASLRQVTQTDFSSKHYFFF</sequence>
<evidence type="ECO:0000313" key="2">
    <source>
        <dbReference type="Proteomes" id="UP000694892"/>
    </source>
</evidence>
<proteinExistence type="predicted"/>
<dbReference type="EMBL" id="CM004474">
    <property type="protein sequence ID" value="OCT79424.1"/>
    <property type="molecule type" value="Genomic_DNA"/>
</dbReference>
<gene>
    <name evidence="1" type="ORF">XELAEV_18026232mg</name>
</gene>
<dbReference type="AlphaFoldDB" id="A0A974CTH2"/>
<accession>A0A974CTH2</accession>
<reference evidence="2" key="1">
    <citation type="journal article" date="2016" name="Nature">
        <title>Genome evolution in the allotetraploid frog Xenopus laevis.</title>
        <authorList>
            <person name="Session A.M."/>
            <person name="Uno Y."/>
            <person name="Kwon T."/>
            <person name="Chapman J.A."/>
            <person name="Toyoda A."/>
            <person name="Takahashi S."/>
            <person name="Fukui A."/>
            <person name="Hikosaka A."/>
            <person name="Suzuki A."/>
            <person name="Kondo M."/>
            <person name="van Heeringen S.J."/>
            <person name="Quigley I."/>
            <person name="Heinz S."/>
            <person name="Ogino H."/>
            <person name="Ochi H."/>
            <person name="Hellsten U."/>
            <person name="Lyons J.B."/>
            <person name="Simakov O."/>
            <person name="Putnam N."/>
            <person name="Stites J."/>
            <person name="Kuroki Y."/>
            <person name="Tanaka T."/>
            <person name="Michiue T."/>
            <person name="Watanabe M."/>
            <person name="Bogdanovic O."/>
            <person name="Lister R."/>
            <person name="Georgiou G."/>
            <person name="Paranjpe S.S."/>
            <person name="van Kruijsbergen I."/>
            <person name="Shu S."/>
            <person name="Carlson J."/>
            <person name="Kinoshita T."/>
            <person name="Ohta Y."/>
            <person name="Mawaribuchi S."/>
            <person name="Jenkins J."/>
            <person name="Grimwood J."/>
            <person name="Schmutz J."/>
            <person name="Mitros T."/>
            <person name="Mozaffari S.V."/>
            <person name="Suzuki Y."/>
            <person name="Haramoto Y."/>
            <person name="Yamamoto T.S."/>
            <person name="Takagi C."/>
            <person name="Heald R."/>
            <person name="Miller K."/>
            <person name="Haudenschild C."/>
            <person name="Kitzman J."/>
            <person name="Nakayama T."/>
            <person name="Izutsu Y."/>
            <person name="Robert J."/>
            <person name="Fortriede J."/>
            <person name="Burns K."/>
            <person name="Lotay V."/>
            <person name="Karimi K."/>
            <person name="Yasuoka Y."/>
            <person name="Dichmann D.S."/>
            <person name="Flajnik M.F."/>
            <person name="Houston D.W."/>
            <person name="Shendure J."/>
            <person name="DuPasquier L."/>
            <person name="Vize P.D."/>
            <person name="Zorn A.M."/>
            <person name="Ito M."/>
            <person name="Marcotte E.M."/>
            <person name="Wallingford J.B."/>
            <person name="Ito Y."/>
            <person name="Asashima M."/>
            <person name="Ueno N."/>
            <person name="Matsuda Y."/>
            <person name="Veenstra G.J."/>
            <person name="Fujiyama A."/>
            <person name="Harland R.M."/>
            <person name="Taira M."/>
            <person name="Rokhsar D.S."/>
        </authorList>
    </citation>
    <scope>NUCLEOTIDE SEQUENCE [LARGE SCALE GENOMIC DNA]</scope>
    <source>
        <strain evidence="2">J</strain>
    </source>
</reference>
<evidence type="ECO:0000313" key="1">
    <source>
        <dbReference type="EMBL" id="OCT79424.1"/>
    </source>
</evidence>
<organism evidence="1 2">
    <name type="scientific">Xenopus laevis</name>
    <name type="common">African clawed frog</name>
    <dbReference type="NCBI Taxonomy" id="8355"/>
    <lineage>
        <taxon>Eukaryota</taxon>
        <taxon>Metazoa</taxon>
        <taxon>Chordata</taxon>
        <taxon>Craniata</taxon>
        <taxon>Vertebrata</taxon>
        <taxon>Euteleostomi</taxon>
        <taxon>Amphibia</taxon>
        <taxon>Batrachia</taxon>
        <taxon>Anura</taxon>
        <taxon>Pipoidea</taxon>
        <taxon>Pipidae</taxon>
        <taxon>Xenopodinae</taxon>
        <taxon>Xenopus</taxon>
        <taxon>Xenopus</taxon>
    </lineage>
</organism>
<dbReference type="Proteomes" id="UP000694892">
    <property type="component" value="Chromosome 5L"/>
</dbReference>